<evidence type="ECO:0000259" key="1">
    <source>
        <dbReference type="Pfam" id="PF13843"/>
    </source>
</evidence>
<dbReference type="AlphaFoldDB" id="A0A6J8C0N3"/>
<keyword evidence="3" id="KW-1185">Reference proteome</keyword>
<dbReference type="EMBL" id="CACVKT020004323">
    <property type="protein sequence ID" value="CAC5389166.1"/>
    <property type="molecule type" value="Genomic_DNA"/>
</dbReference>
<proteinExistence type="predicted"/>
<sequence length="229" mass="26208">MYCEIYQGKTDRTHVGLASTVVISCLEGATLSRQGYHVYMDNYFSSPALFTSLFENFDTGAFGTVRHNRRGLPKDLMTKKPVNVTQRGDSQFKQKGAIAATVWKDKKNVSVISTIHDNSLTEVSRIVQNEGQFQRQQLQCPKMVADYTNHMGGVDCCDQYIQYYFFGHKTLKWPKSVFFKMLEIIKFNAYRLFQISPNHQQTTSMTFLEFSKSVATKLIAGYTVRDITL</sequence>
<organism evidence="2 3">
    <name type="scientific">Mytilus coruscus</name>
    <name type="common">Sea mussel</name>
    <dbReference type="NCBI Taxonomy" id="42192"/>
    <lineage>
        <taxon>Eukaryota</taxon>
        <taxon>Metazoa</taxon>
        <taxon>Spiralia</taxon>
        <taxon>Lophotrochozoa</taxon>
        <taxon>Mollusca</taxon>
        <taxon>Bivalvia</taxon>
        <taxon>Autobranchia</taxon>
        <taxon>Pteriomorphia</taxon>
        <taxon>Mytilida</taxon>
        <taxon>Mytiloidea</taxon>
        <taxon>Mytilidae</taxon>
        <taxon>Mytilinae</taxon>
        <taxon>Mytilus</taxon>
    </lineage>
</organism>
<dbReference type="Proteomes" id="UP000507470">
    <property type="component" value="Unassembled WGS sequence"/>
</dbReference>
<evidence type="ECO:0000313" key="2">
    <source>
        <dbReference type="EMBL" id="CAC5389166.1"/>
    </source>
</evidence>
<name>A0A6J8C0N3_MYTCO</name>
<dbReference type="Pfam" id="PF13843">
    <property type="entry name" value="DDE_Tnp_1_7"/>
    <property type="match status" value="1"/>
</dbReference>
<dbReference type="PANTHER" id="PTHR46599">
    <property type="entry name" value="PIGGYBAC TRANSPOSABLE ELEMENT-DERIVED PROTEIN 4"/>
    <property type="match status" value="1"/>
</dbReference>
<protein>
    <recommendedName>
        <fullName evidence="1">PiggyBac transposable element-derived protein domain-containing protein</fullName>
    </recommendedName>
</protein>
<evidence type="ECO:0000313" key="3">
    <source>
        <dbReference type="Proteomes" id="UP000507470"/>
    </source>
</evidence>
<feature type="domain" description="PiggyBac transposable element-derived protein" evidence="1">
    <location>
        <begin position="3"/>
        <end position="190"/>
    </location>
</feature>
<accession>A0A6J8C0N3</accession>
<reference evidence="2 3" key="1">
    <citation type="submission" date="2020-06" db="EMBL/GenBank/DDBJ databases">
        <authorList>
            <person name="Li R."/>
            <person name="Bekaert M."/>
        </authorList>
    </citation>
    <scope>NUCLEOTIDE SEQUENCE [LARGE SCALE GENOMIC DNA]</scope>
    <source>
        <strain evidence="3">wild</strain>
    </source>
</reference>
<dbReference type="InterPro" id="IPR029526">
    <property type="entry name" value="PGBD"/>
</dbReference>
<dbReference type="PANTHER" id="PTHR46599:SF3">
    <property type="entry name" value="PIGGYBAC TRANSPOSABLE ELEMENT-DERIVED PROTEIN 4"/>
    <property type="match status" value="1"/>
</dbReference>
<gene>
    <name evidence="2" type="ORF">MCOR_24369</name>
</gene>
<dbReference type="OrthoDB" id="6146813at2759"/>